<dbReference type="OrthoDB" id="1347735at2"/>
<evidence type="ECO:0000256" key="1">
    <source>
        <dbReference type="SAM" id="Phobius"/>
    </source>
</evidence>
<feature type="transmembrane region" description="Helical" evidence="1">
    <location>
        <begin position="31"/>
        <end position="52"/>
    </location>
</feature>
<protein>
    <recommendedName>
        <fullName evidence="4">DUF4393 domain-containing protein</fullName>
    </recommendedName>
</protein>
<dbReference type="Gene3D" id="3.30.110.190">
    <property type="match status" value="1"/>
</dbReference>
<dbReference type="HOGENOM" id="CLU_086036_1_0_6"/>
<reference evidence="2 3" key="1">
    <citation type="submission" date="2013-02" db="EMBL/GenBank/DDBJ databases">
        <title>The Genome Sequence of Acinetobacter sp. CIP 70.18.</title>
        <authorList>
            <consortium name="The Broad Institute Genome Sequencing Platform"/>
            <consortium name="The Broad Institute Genome Sequencing Center for Infectious Disease"/>
            <person name="Cerqueira G."/>
            <person name="Feldgarden M."/>
            <person name="Courvalin P."/>
            <person name="Perichon B."/>
            <person name="Grillot-Courvalin C."/>
            <person name="Clermont D."/>
            <person name="Rocha E."/>
            <person name="Yoon E.-J."/>
            <person name="Nemec A."/>
            <person name="Walker B."/>
            <person name="Young S.K."/>
            <person name="Zeng Q."/>
            <person name="Gargeya S."/>
            <person name="Fitzgerald M."/>
            <person name="Haas B."/>
            <person name="Abouelleil A."/>
            <person name="Alvarado L."/>
            <person name="Arachchi H.M."/>
            <person name="Berlin A.M."/>
            <person name="Chapman S.B."/>
            <person name="Dewar J."/>
            <person name="Goldberg J."/>
            <person name="Griggs A."/>
            <person name="Gujja S."/>
            <person name="Hansen M."/>
            <person name="Howarth C."/>
            <person name="Imamovic A."/>
            <person name="Larimer J."/>
            <person name="McCowan C."/>
            <person name="Murphy C."/>
            <person name="Neiman D."/>
            <person name="Pearson M."/>
            <person name="Priest M."/>
            <person name="Roberts A."/>
            <person name="Saif S."/>
            <person name="Shea T."/>
            <person name="Sisk P."/>
            <person name="Sykes S."/>
            <person name="Wortman J."/>
            <person name="Nusbaum C."/>
            <person name="Birren B."/>
        </authorList>
    </citation>
    <scope>NUCLEOTIDE SEQUENCE [LARGE SCALE GENOMIC DNA]</scope>
    <source>
        <strain evidence="2 3">CIP 70.18</strain>
    </source>
</reference>
<dbReference type="Pfam" id="PF14337">
    <property type="entry name" value="Abi_alpha"/>
    <property type="match status" value="1"/>
</dbReference>
<sequence length="272" mass="31134">MEIKDITGLGELSPIFLELYKDMAQPAARNVGLGLAAITSIGLFLHLLTSWGTEKLNICLKNNLEKYSDRIKDTPVEDISEVPPEIGIPIIEKLSYVTNEELRNLYVELLAKATIKKENDKAHPSFINIINSLSPDEALLLDFFKKNQSITPKHYFRYSLRKSEAFQMYLLEMHNNFIKLQFPNNLAGYLENFEGLGIIYITDSNTTQIEMFKDLESNIERNLHRAGANFQRVSLLSHSKLNSQRQSLYVTNYGKLFLDAVIESPSKQKRED</sequence>
<evidence type="ECO:0000313" key="3">
    <source>
        <dbReference type="Proteomes" id="UP000013084"/>
    </source>
</evidence>
<keyword evidence="3" id="KW-1185">Reference proteome</keyword>
<evidence type="ECO:0008006" key="4">
    <source>
        <dbReference type="Google" id="ProtNLM"/>
    </source>
</evidence>
<dbReference type="InterPro" id="IPR025506">
    <property type="entry name" value="Abi_alpha"/>
</dbReference>
<keyword evidence="1" id="KW-1133">Transmembrane helix</keyword>
<dbReference type="PATRIC" id="fig|1217700.3.peg.3993"/>
<comment type="caution">
    <text evidence="2">The sequence shown here is derived from an EMBL/GenBank/DDBJ whole genome shotgun (WGS) entry which is preliminary data.</text>
</comment>
<keyword evidence="1" id="KW-0812">Transmembrane</keyword>
<dbReference type="RefSeq" id="WP_005206299.1">
    <property type="nucleotide sequence ID" value="NZ_KB850073.1"/>
</dbReference>
<keyword evidence="1" id="KW-0472">Membrane</keyword>
<dbReference type="EMBL" id="APRN01000042">
    <property type="protein sequence ID" value="ENX53246.1"/>
    <property type="molecule type" value="Genomic_DNA"/>
</dbReference>
<dbReference type="Proteomes" id="UP000013084">
    <property type="component" value="Unassembled WGS sequence"/>
</dbReference>
<accession>N9SF94</accession>
<proteinExistence type="predicted"/>
<organism evidence="2 3">
    <name type="scientific">Acinetobacter higginsii</name>
    <dbReference type="NCBI Taxonomy" id="70347"/>
    <lineage>
        <taxon>Bacteria</taxon>
        <taxon>Pseudomonadati</taxon>
        <taxon>Pseudomonadota</taxon>
        <taxon>Gammaproteobacteria</taxon>
        <taxon>Moraxellales</taxon>
        <taxon>Moraxellaceae</taxon>
        <taxon>Acinetobacter</taxon>
    </lineage>
</organism>
<evidence type="ECO:0000313" key="2">
    <source>
        <dbReference type="EMBL" id="ENX53246.1"/>
    </source>
</evidence>
<gene>
    <name evidence="2" type="ORF">F902_04115</name>
</gene>
<name>N9SF94_9GAMM</name>
<dbReference type="AlphaFoldDB" id="N9SF94"/>